<proteinExistence type="predicted"/>
<keyword evidence="3" id="KW-1185">Reference proteome</keyword>
<protein>
    <submittedName>
        <fullName evidence="2">Uncharacterized protein</fullName>
    </submittedName>
</protein>
<dbReference type="Proteomes" id="UP001620645">
    <property type="component" value="Unassembled WGS sequence"/>
</dbReference>
<accession>A0ABD2KH32</accession>
<reference evidence="2 3" key="1">
    <citation type="submission" date="2024-10" db="EMBL/GenBank/DDBJ databases">
        <authorList>
            <person name="Kim D."/>
        </authorList>
    </citation>
    <scope>NUCLEOTIDE SEQUENCE [LARGE SCALE GENOMIC DNA]</scope>
    <source>
        <strain evidence="2">Taebaek</strain>
    </source>
</reference>
<feature type="region of interest" description="Disordered" evidence="1">
    <location>
        <begin position="175"/>
        <end position="196"/>
    </location>
</feature>
<dbReference type="AlphaFoldDB" id="A0ABD2KH32"/>
<evidence type="ECO:0000256" key="1">
    <source>
        <dbReference type="SAM" id="MobiDB-lite"/>
    </source>
</evidence>
<evidence type="ECO:0000313" key="2">
    <source>
        <dbReference type="EMBL" id="KAL3101769.1"/>
    </source>
</evidence>
<feature type="region of interest" description="Disordered" evidence="1">
    <location>
        <begin position="1"/>
        <end position="27"/>
    </location>
</feature>
<comment type="caution">
    <text evidence="2">The sequence shown here is derived from an EMBL/GenBank/DDBJ whole genome shotgun (WGS) entry which is preliminary data.</text>
</comment>
<sequence>MQRRDTENETVAEEARGSGTDSLPKVLPPTSFRWAANRIRPRWLLPFGRVQQCEICMAENWCRPVAYQNTFSSTTAEPNGRRHFGRHVSHRFEWLRRALQRVVRRLGFGRLHRHAHSQPATANAAEPSADDFLRADFSMPKFREFWLLDVKARLFNVFKYRSKIRDIAHQFLAQVEESEHSDGTEKPKREKKQMTN</sequence>
<feature type="compositionally biased region" description="Basic and acidic residues" evidence="1">
    <location>
        <begin position="177"/>
        <end position="188"/>
    </location>
</feature>
<name>A0ABD2KH32_HETSC</name>
<gene>
    <name evidence="2" type="ORF">niasHS_003178</name>
</gene>
<evidence type="ECO:0000313" key="3">
    <source>
        <dbReference type="Proteomes" id="UP001620645"/>
    </source>
</evidence>
<organism evidence="2 3">
    <name type="scientific">Heterodera schachtii</name>
    <name type="common">Sugarbeet cyst nematode worm</name>
    <name type="synonym">Tylenchus schachtii</name>
    <dbReference type="NCBI Taxonomy" id="97005"/>
    <lineage>
        <taxon>Eukaryota</taxon>
        <taxon>Metazoa</taxon>
        <taxon>Ecdysozoa</taxon>
        <taxon>Nematoda</taxon>
        <taxon>Chromadorea</taxon>
        <taxon>Rhabditida</taxon>
        <taxon>Tylenchina</taxon>
        <taxon>Tylenchomorpha</taxon>
        <taxon>Tylenchoidea</taxon>
        <taxon>Heteroderidae</taxon>
        <taxon>Heteroderinae</taxon>
        <taxon>Heterodera</taxon>
    </lineage>
</organism>
<dbReference type="EMBL" id="JBICCN010000026">
    <property type="protein sequence ID" value="KAL3101769.1"/>
    <property type="molecule type" value="Genomic_DNA"/>
</dbReference>